<proteinExistence type="inferred from homology"/>
<dbReference type="Pfam" id="PF14543">
    <property type="entry name" value="TAXi_N"/>
    <property type="match status" value="1"/>
</dbReference>
<dbReference type="FunFam" id="2.40.70.10:FF:000041">
    <property type="entry name" value="Basic 7S globulin"/>
    <property type="match status" value="1"/>
</dbReference>
<dbReference type="PROSITE" id="PS51767">
    <property type="entry name" value="PEPTIDASE_A1"/>
    <property type="match status" value="1"/>
</dbReference>
<comment type="caution">
    <text evidence="7">The sequence shown here is derived from an EMBL/GenBank/DDBJ whole genome shotgun (WGS) entry which is preliminary data.</text>
</comment>
<keyword evidence="4" id="KW-0732">Signal</keyword>
<evidence type="ECO:0000256" key="5">
    <source>
        <dbReference type="SAM" id="Phobius"/>
    </source>
</evidence>
<keyword evidence="5" id="KW-0472">Membrane</keyword>
<dbReference type="Proteomes" id="UP000187203">
    <property type="component" value="Unassembled WGS sequence"/>
</dbReference>
<evidence type="ECO:0000256" key="2">
    <source>
        <dbReference type="ARBA" id="ARBA00007447"/>
    </source>
</evidence>
<dbReference type="InterPro" id="IPR032861">
    <property type="entry name" value="TAXi_N"/>
</dbReference>
<accession>A0A1R3KD79</accession>
<evidence type="ECO:0000256" key="4">
    <source>
        <dbReference type="ARBA" id="ARBA00022729"/>
    </source>
</evidence>
<gene>
    <name evidence="7" type="ORF">COLO4_09119</name>
</gene>
<sequence length="488" mass="51742">MLGVFSREIVTPPEEELVAAGKSPIAIMNLFFSQGYTFVFFGLGEDQKRSREKYLCVLGTKQPGLFGKFAAQQSFRPKALVIPVSKDASTLQYITTINQRTPSVRINVVVDLGGRYMWVDCDQNYVSSTYRSARCGSAQCSAAGSTGNGCGSCFGEPRPGCNNNTCSVTPGNPFAHLSTSGEVAADVVSLQSTDGKNPGKVVTVPKFLFACAPTFLLPGLASGVVGVAGFGRLFKIGLPSQFAAAFSLHRKFAVCLSSSTSANGVIFFGDGPYVFLPGVDASQSLTYTPLFINPISTAPVYPLGEPSAEYFIGVKSIKVNEKAVSLNTTLLSFDSEGVGGTKFSTVDPYTVLEASIFKAVTEAFIKEAAAMKITRVAGVAPFEVCFSSKNILSTRLGPAVPSIDLVLQNQNVFWRIFGANSMVQVSSDVLCLGFVNGGSNPTTSIVIGGKQIEDNLLQFDLATSRLGFSSSLLGRQTTCANFNFTSTA</sequence>
<keyword evidence="8" id="KW-1185">Reference proteome</keyword>
<dbReference type="PANTHER" id="PTHR47965:SF22">
    <property type="entry name" value="EUKARYOTIC ASPARTYL PROTEASE FAMILY PROTEIN"/>
    <property type="match status" value="1"/>
</dbReference>
<protein>
    <submittedName>
        <fullName evidence="7">Peptidase A1</fullName>
    </submittedName>
</protein>
<evidence type="ECO:0000259" key="6">
    <source>
        <dbReference type="PROSITE" id="PS51767"/>
    </source>
</evidence>
<evidence type="ECO:0000256" key="3">
    <source>
        <dbReference type="ARBA" id="ARBA00022525"/>
    </source>
</evidence>
<dbReference type="GO" id="GO:0006508">
    <property type="term" value="P:proteolysis"/>
    <property type="evidence" value="ECO:0007669"/>
    <property type="project" value="InterPro"/>
</dbReference>
<dbReference type="InterPro" id="IPR032799">
    <property type="entry name" value="TAXi_C"/>
</dbReference>
<feature type="transmembrane region" description="Helical" evidence="5">
    <location>
        <begin position="25"/>
        <end position="43"/>
    </location>
</feature>
<evidence type="ECO:0000313" key="8">
    <source>
        <dbReference type="Proteomes" id="UP000187203"/>
    </source>
</evidence>
<dbReference type="AlphaFoldDB" id="A0A1R3KD79"/>
<dbReference type="CDD" id="cd05489">
    <property type="entry name" value="xylanase_inhibitor_I_like"/>
    <property type="match status" value="1"/>
</dbReference>
<organism evidence="7 8">
    <name type="scientific">Corchorus olitorius</name>
    <dbReference type="NCBI Taxonomy" id="93759"/>
    <lineage>
        <taxon>Eukaryota</taxon>
        <taxon>Viridiplantae</taxon>
        <taxon>Streptophyta</taxon>
        <taxon>Embryophyta</taxon>
        <taxon>Tracheophyta</taxon>
        <taxon>Spermatophyta</taxon>
        <taxon>Magnoliopsida</taxon>
        <taxon>eudicotyledons</taxon>
        <taxon>Gunneridae</taxon>
        <taxon>Pentapetalae</taxon>
        <taxon>rosids</taxon>
        <taxon>malvids</taxon>
        <taxon>Malvales</taxon>
        <taxon>Malvaceae</taxon>
        <taxon>Grewioideae</taxon>
        <taxon>Apeibeae</taxon>
        <taxon>Corchorus</taxon>
    </lineage>
</organism>
<feature type="domain" description="Peptidase A1" evidence="6">
    <location>
        <begin position="93"/>
        <end position="469"/>
    </location>
</feature>
<dbReference type="STRING" id="93759.A0A1R3KD79"/>
<keyword evidence="5" id="KW-1133">Transmembrane helix</keyword>
<dbReference type="FunFam" id="2.40.70.10:FF:000045">
    <property type="entry name" value="Basic 7S globulin"/>
    <property type="match status" value="1"/>
</dbReference>
<evidence type="ECO:0000256" key="1">
    <source>
        <dbReference type="ARBA" id="ARBA00004239"/>
    </source>
</evidence>
<dbReference type="GO" id="GO:0005886">
    <property type="term" value="C:plasma membrane"/>
    <property type="evidence" value="ECO:0007669"/>
    <property type="project" value="TreeGrafter"/>
</dbReference>
<dbReference type="PANTHER" id="PTHR47965">
    <property type="entry name" value="ASPARTYL PROTEASE-RELATED"/>
    <property type="match status" value="1"/>
</dbReference>
<dbReference type="GO" id="GO:0004190">
    <property type="term" value="F:aspartic-type endopeptidase activity"/>
    <property type="evidence" value="ECO:0007669"/>
    <property type="project" value="InterPro"/>
</dbReference>
<dbReference type="InterPro" id="IPR001461">
    <property type="entry name" value="Aspartic_peptidase_A1"/>
</dbReference>
<keyword evidence="5" id="KW-0812">Transmembrane</keyword>
<reference evidence="8" key="1">
    <citation type="submission" date="2013-09" db="EMBL/GenBank/DDBJ databases">
        <title>Corchorus olitorius genome sequencing.</title>
        <authorList>
            <person name="Alam M."/>
            <person name="Haque M.S."/>
            <person name="Islam M.S."/>
            <person name="Emdad E.M."/>
            <person name="Islam M.M."/>
            <person name="Ahmed B."/>
            <person name="Halim A."/>
            <person name="Hossen Q.M.M."/>
            <person name="Hossain M.Z."/>
            <person name="Ahmed R."/>
            <person name="Khan M.M."/>
            <person name="Islam R."/>
            <person name="Rashid M.M."/>
            <person name="Khan S.A."/>
            <person name="Rahman M.S."/>
            <person name="Alam M."/>
            <person name="Yahiya A.S."/>
            <person name="Khan M.S."/>
            <person name="Azam M.S."/>
            <person name="Haque T."/>
            <person name="Lashkar M.Z.H."/>
            <person name="Akhand A.I."/>
            <person name="Morshed G."/>
            <person name="Roy S."/>
            <person name="Uddin K.S."/>
            <person name="Rabeya T."/>
            <person name="Hossain A.S."/>
            <person name="Chowdhury A."/>
            <person name="Snigdha A.R."/>
            <person name="Mortoza M.S."/>
            <person name="Matin S.A."/>
            <person name="Hoque S.M.E."/>
            <person name="Islam M.K."/>
            <person name="Roy D.K."/>
            <person name="Haider R."/>
            <person name="Moosa M.M."/>
            <person name="Elias S.M."/>
            <person name="Hasan A.M."/>
            <person name="Jahan S."/>
            <person name="Shafiuddin M."/>
            <person name="Mahmood N."/>
            <person name="Shommy N.S."/>
        </authorList>
    </citation>
    <scope>NUCLEOTIDE SEQUENCE [LARGE SCALE GENOMIC DNA]</scope>
    <source>
        <strain evidence="8">cv. O-4</strain>
    </source>
</reference>
<dbReference type="InterPro" id="IPR021109">
    <property type="entry name" value="Peptidase_aspartic_dom_sf"/>
</dbReference>
<dbReference type="GO" id="GO:0005794">
    <property type="term" value="C:Golgi apparatus"/>
    <property type="evidence" value="ECO:0007669"/>
    <property type="project" value="TreeGrafter"/>
</dbReference>
<dbReference type="InterPro" id="IPR033868">
    <property type="entry name" value="Xylanase_inhibitor_I-like"/>
</dbReference>
<name>A0A1R3KD79_9ROSI</name>
<dbReference type="OrthoDB" id="1904546at2759"/>
<comment type="similarity">
    <text evidence="2">Belongs to the peptidase A1 family.</text>
</comment>
<comment type="subcellular location">
    <subcellularLocation>
        <location evidence="1">Secreted</location>
        <location evidence="1">Extracellular space</location>
    </subcellularLocation>
</comment>
<dbReference type="Gene3D" id="2.40.70.10">
    <property type="entry name" value="Acid Proteases"/>
    <property type="match status" value="2"/>
</dbReference>
<dbReference type="Pfam" id="PF14541">
    <property type="entry name" value="TAXi_C"/>
    <property type="match status" value="1"/>
</dbReference>
<keyword evidence="3" id="KW-0964">Secreted</keyword>
<dbReference type="EMBL" id="AWUE01014120">
    <property type="protein sequence ID" value="OMP05042.1"/>
    <property type="molecule type" value="Genomic_DNA"/>
</dbReference>
<dbReference type="InterPro" id="IPR033121">
    <property type="entry name" value="PEPTIDASE_A1"/>
</dbReference>
<dbReference type="GO" id="GO:0005576">
    <property type="term" value="C:extracellular region"/>
    <property type="evidence" value="ECO:0007669"/>
    <property type="project" value="UniProtKB-SubCell"/>
</dbReference>
<evidence type="ECO:0000313" key="7">
    <source>
        <dbReference type="EMBL" id="OMP05042.1"/>
    </source>
</evidence>
<dbReference type="SUPFAM" id="SSF50630">
    <property type="entry name" value="Acid proteases"/>
    <property type="match status" value="1"/>
</dbReference>